<feature type="active site" description="Proton donor" evidence="4">
    <location>
        <position position="189"/>
    </location>
</feature>
<feature type="region of interest" description="Disordered" evidence="7">
    <location>
        <begin position="302"/>
        <end position="334"/>
    </location>
</feature>
<dbReference type="SUPFAM" id="SSF75005">
    <property type="entry name" value="Arabinanase/levansucrase/invertase"/>
    <property type="match status" value="1"/>
</dbReference>
<dbReference type="InterPro" id="IPR041542">
    <property type="entry name" value="GH43_C2"/>
</dbReference>
<dbReference type="SUPFAM" id="SSF49899">
    <property type="entry name" value="Concanavalin A-like lectins/glucanases"/>
    <property type="match status" value="1"/>
</dbReference>
<dbReference type="RefSeq" id="WP_165300258.1">
    <property type="nucleotide sequence ID" value="NZ_JAAKZZ010000211.1"/>
</dbReference>
<gene>
    <name evidence="9" type="ORF">G5C65_20015</name>
</gene>
<dbReference type="Gene3D" id="2.115.10.20">
    <property type="entry name" value="Glycosyl hydrolase domain, family 43"/>
    <property type="match status" value="1"/>
</dbReference>
<evidence type="ECO:0000259" key="8">
    <source>
        <dbReference type="Pfam" id="PF17851"/>
    </source>
</evidence>
<dbReference type="PANTHER" id="PTHR42812:SF12">
    <property type="entry name" value="BETA-XYLOSIDASE-RELATED"/>
    <property type="match status" value="1"/>
</dbReference>
<dbReference type="InterPro" id="IPR051795">
    <property type="entry name" value="Glycosyl_Hydrlase_43"/>
</dbReference>
<dbReference type="GO" id="GO:0004553">
    <property type="term" value="F:hydrolase activity, hydrolyzing O-glycosyl compounds"/>
    <property type="evidence" value="ECO:0007669"/>
    <property type="project" value="InterPro"/>
</dbReference>
<evidence type="ECO:0000313" key="10">
    <source>
        <dbReference type="Proteomes" id="UP000477722"/>
    </source>
</evidence>
<keyword evidence="10" id="KW-1185">Reference proteome</keyword>
<evidence type="ECO:0000256" key="3">
    <source>
        <dbReference type="ARBA" id="ARBA00023295"/>
    </source>
</evidence>
<evidence type="ECO:0000256" key="1">
    <source>
        <dbReference type="ARBA" id="ARBA00009865"/>
    </source>
</evidence>
<evidence type="ECO:0000256" key="5">
    <source>
        <dbReference type="PIRSR" id="PIRSR606710-2"/>
    </source>
</evidence>
<dbReference type="Pfam" id="PF17851">
    <property type="entry name" value="GH43_C2"/>
    <property type="match status" value="1"/>
</dbReference>
<feature type="active site" description="Proton acceptor" evidence="4">
    <location>
        <position position="17"/>
    </location>
</feature>
<sequence length="532" mass="58874">MTAPLIRNPVLPGFRPDPSIVYADGWYYLVTSTFEWYPGVPVHRSPDLVRWELVGHVLDRPGLLDLRGVPDSGGVWAPSLSWHGGRFQLAYSVVRTAGGPYKDIDNYLTTAPDMLGPWSDPVHLNSSGIDPALFHDEDGRTWLLNTRWDHRPDRPSFDGILLQEYDPDKRSLIGEPVNILRHDDGELIEGPNLYRHDGWYVLLLAEGGTGWNHGVRAARSRSLTGPYALDPAGPLLTTRDTCGGPLQKAGHGELVRTPGGEWYLAHLASRPLHTPEGPRCVLGRETCLQRVVWNGEGWPRLAHGTNRPRTEVRAPTGTARGTAPVPGPVRDDFDAPRPDVAWSTLRGPADASWLSLSERPGWLRLRGRQSPASLFDQSLLARPLRSTHCEAATVMDFRPSRFPQMAGLICWYDTGTHYYLRATHSERHGGRVLGVCYADDGTYGELAESELPVDDWPLLHLSARFDGPVLRFSASPDGRTWRPVGPELDATRLSDDYGAALRFTGAHVGLCVQDLDGGRASADFDWFALGDH</sequence>
<comment type="similarity">
    <text evidence="1 6">Belongs to the glycosyl hydrolase 43 family.</text>
</comment>
<evidence type="ECO:0000256" key="6">
    <source>
        <dbReference type="RuleBase" id="RU361187"/>
    </source>
</evidence>
<proteinExistence type="inferred from homology"/>
<accession>A0A6G4WZ85</accession>
<reference evidence="9 10" key="1">
    <citation type="submission" date="2020-02" db="EMBL/GenBank/DDBJ databases">
        <title>Whole-genome analyses of novel actinobacteria.</title>
        <authorList>
            <person name="Sahin N."/>
            <person name="Tatar D."/>
        </authorList>
    </citation>
    <scope>NUCLEOTIDE SEQUENCE [LARGE SCALE GENOMIC DNA]</scope>
    <source>
        <strain evidence="9 10">SB3404</strain>
    </source>
</reference>
<dbReference type="Pfam" id="PF04616">
    <property type="entry name" value="Glyco_hydro_43"/>
    <property type="match status" value="1"/>
</dbReference>
<comment type="caution">
    <text evidence="9">The sequence shown here is derived from an EMBL/GenBank/DDBJ whole genome shotgun (WGS) entry which is preliminary data.</text>
</comment>
<dbReference type="InterPro" id="IPR006710">
    <property type="entry name" value="Glyco_hydro_43"/>
</dbReference>
<keyword evidence="2 6" id="KW-0378">Hydrolase</keyword>
<dbReference type="AlphaFoldDB" id="A0A6G4WZ85"/>
<evidence type="ECO:0000256" key="7">
    <source>
        <dbReference type="SAM" id="MobiDB-lite"/>
    </source>
</evidence>
<protein>
    <submittedName>
        <fullName evidence="9">Glycoside hydrolase family 43 protein</fullName>
    </submittedName>
</protein>
<keyword evidence="3 6" id="KW-0326">Glycosidase</keyword>
<evidence type="ECO:0000256" key="4">
    <source>
        <dbReference type="PIRSR" id="PIRSR606710-1"/>
    </source>
</evidence>
<dbReference type="EMBL" id="JAAKZZ010000211">
    <property type="protein sequence ID" value="NGO70596.1"/>
    <property type="molecule type" value="Genomic_DNA"/>
</dbReference>
<dbReference type="InterPro" id="IPR023296">
    <property type="entry name" value="Glyco_hydro_beta-prop_sf"/>
</dbReference>
<name>A0A6G4WZ85_9ACTN</name>
<dbReference type="CDD" id="cd09000">
    <property type="entry name" value="GH43_SXA-like"/>
    <property type="match status" value="1"/>
</dbReference>
<evidence type="ECO:0000256" key="2">
    <source>
        <dbReference type="ARBA" id="ARBA00022801"/>
    </source>
</evidence>
<dbReference type="InterPro" id="IPR013320">
    <property type="entry name" value="ConA-like_dom_sf"/>
</dbReference>
<evidence type="ECO:0000313" key="9">
    <source>
        <dbReference type="EMBL" id="NGO70596.1"/>
    </source>
</evidence>
<organism evidence="9 10">
    <name type="scientific">Streptomyces boncukensis</name>
    <dbReference type="NCBI Taxonomy" id="2711219"/>
    <lineage>
        <taxon>Bacteria</taxon>
        <taxon>Bacillati</taxon>
        <taxon>Actinomycetota</taxon>
        <taxon>Actinomycetes</taxon>
        <taxon>Kitasatosporales</taxon>
        <taxon>Streptomycetaceae</taxon>
        <taxon>Streptomyces</taxon>
    </lineage>
</organism>
<feature type="site" description="Important for catalytic activity, responsible for pKa modulation of the active site Glu and correct orientation of both the proton donor and substrate" evidence="5">
    <location>
        <position position="130"/>
    </location>
</feature>
<feature type="domain" description="Beta-xylosidase C-terminal Concanavalin A-like" evidence="8">
    <location>
        <begin position="330"/>
        <end position="528"/>
    </location>
</feature>
<dbReference type="Gene3D" id="2.60.120.200">
    <property type="match status" value="1"/>
</dbReference>
<dbReference type="GO" id="GO:0005975">
    <property type="term" value="P:carbohydrate metabolic process"/>
    <property type="evidence" value="ECO:0007669"/>
    <property type="project" value="InterPro"/>
</dbReference>
<dbReference type="Proteomes" id="UP000477722">
    <property type="component" value="Unassembled WGS sequence"/>
</dbReference>
<dbReference type="PANTHER" id="PTHR42812">
    <property type="entry name" value="BETA-XYLOSIDASE"/>
    <property type="match status" value="1"/>
</dbReference>